<dbReference type="OrthoDB" id="8061355at2759"/>
<dbReference type="HOGENOM" id="CLU_000604_1_2_1"/>
<feature type="transmembrane region" description="Helical" evidence="5">
    <location>
        <begin position="77"/>
        <end position="94"/>
    </location>
</feature>
<keyword evidence="5" id="KW-0472">Membrane</keyword>
<feature type="transmembrane region" description="Helical" evidence="5">
    <location>
        <begin position="31"/>
        <end position="56"/>
    </location>
</feature>
<dbReference type="PROSITE" id="PS00211">
    <property type="entry name" value="ABC_TRANSPORTER_1"/>
    <property type="match status" value="1"/>
</dbReference>
<gene>
    <name evidence="8" type="ORF">GLOTRDRAFT_139670</name>
</gene>
<evidence type="ECO:0000256" key="6">
    <source>
        <dbReference type="SAM" id="SignalP"/>
    </source>
</evidence>
<dbReference type="GO" id="GO:0005524">
    <property type="term" value="F:ATP binding"/>
    <property type="evidence" value="ECO:0007669"/>
    <property type="project" value="UniProtKB-KW"/>
</dbReference>
<dbReference type="Gene3D" id="3.40.50.300">
    <property type="entry name" value="P-loop containing nucleotide triphosphate hydrolases"/>
    <property type="match status" value="1"/>
</dbReference>
<proteinExistence type="predicted"/>
<dbReference type="GO" id="GO:0016887">
    <property type="term" value="F:ATP hydrolysis activity"/>
    <property type="evidence" value="ECO:0007669"/>
    <property type="project" value="InterPro"/>
</dbReference>
<dbReference type="PROSITE" id="PS50893">
    <property type="entry name" value="ABC_TRANSPORTER_2"/>
    <property type="match status" value="1"/>
</dbReference>
<dbReference type="GO" id="GO:0016020">
    <property type="term" value="C:membrane"/>
    <property type="evidence" value="ECO:0007669"/>
    <property type="project" value="InterPro"/>
</dbReference>
<keyword evidence="3" id="KW-0547">Nucleotide-binding</keyword>
<dbReference type="EMBL" id="KB469305">
    <property type="protein sequence ID" value="EPQ53405.1"/>
    <property type="molecule type" value="Genomic_DNA"/>
</dbReference>
<keyword evidence="1" id="KW-0813">Transport</keyword>
<dbReference type="InterPro" id="IPR027417">
    <property type="entry name" value="P-loop_NTPase"/>
</dbReference>
<dbReference type="GO" id="GO:0005319">
    <property type="term" value="F:lipid transporter activity"/>
    <property type="evidence" value="ECO:0007669"/>
    <property type="project" value="TreeGrafter"/>
</dbReference>
<dbReference type="Proteomes" id="UP000030669">
    <property type="component" value="Unassembled WGS sequence"/>
</dbReference>
<dbReference type="InterPro" id="IPR017871">
    <property type="entry name" value="ABC_transporter-like_CS"/>
</dbReference>
<organism evidence="8 9">
    <name type="scientific">Gloeophyllum trabeum (strain ATCC 11539 / FP-39264 / Madison 617)</name>
    <name type="common">Brown rot fungus</name>
    <dbReference type="NCBI Taxonomy" id="670483"/>
    <lineage>
        <taxon>Eukaryota</taxon>
        <taxon>Fungi</taxon>
        <taxon>Dikarya</taxon>
        <taxon>Basidiomycota</taxon>
        <taxon>Agaricomycotina</taxon>
        <taxon>Agaricomycetes</taxon>
        <taxon>Gloeophyllales</taxon>
        <taxon>Gloeophyllaceae</taxon>
        <taxon>Gloeophyllum</taxon>
    </lineage>
</organism>
<dbReference type="PANTHER" id="PTHR19229">
    <property type="entry name" value="ATP-BINDING CASSETTE TRANSPORTER SUBFAMILY A ABCA"/>
    <property type="match status" value="1"/>
</dbReference>
<feature type="domain" description="ABC transporter" evidence="7">
    <location>
        <begin position="152"/>
        <end position="394"/>
    </location>
</feature>
<evidence type="ECO:0000256" key="1">
    <source>
        <dbReference type="ARBA" id="ARBA00022448"/>
    </source>
</evidence>
<dbReference type="AlphaFoldDB" id="S7RGR2"/>
<accession>S7RGR2</accession>
<dbReference type="InterPro" id="IPR026082">
    <property type="entry name" value="ABCA"/>
</dbReference>
<keyword evidence="8" id="KW-0378">Hydrolase</keyword>
<evidence type="ECO:0000256" key="5">
    <source>
        <dbReference type="SAM" id="Phobius"/>
    </source>
</evidence>
<keyword evidence="5" id="KW-1133">Transmembrane helix</keyword>
<keyword evidence="6" id="KW-0732">Signal</keyword>
<dbReference type="eggNOG" id="KOG0059">
    <property type="taxonomic scope" value="Eukaryota"/>
</dbReference>
<keyword evidence="5" id="KW-0812">Transmembrane</keyword>
<dbReference type="InterPro" id="IPR003593">
    <property type="entry name" value="AAA+_ATPase"/>
</dbReference>
<reference evidence="8 9" key="1">
    <citation type="journal article" date="2012" name="Science">
        <title>The Paleozoic origin of enzymatic lignin decomposition reconstructed from 31 fungal genomes.</title>
        <authorList>
            <person name="Floudas D."/>
            <person name="Binder M."/>
            <person name="Riley R."/>
            <person name="Barry K."/>
            <person name="Blanchette R.A."/>
            <person name="Henrissat B."/>
            <person name="Martinez A.T."/>
            <person name="Otillar R."/>
            <person name="Spatafora J.W."/>
            <person name="Yadav J.S."/>
            <person name="Aerts A."/>
            <person name="Benoit I."/>
            <person name="Boyd A."/>
            <person name="Carlson A."/>
            <person name="Copeland A."/>
            <person name="Coutinho P.M."/>
            <person name="de Vries R.P."/>
            <person name="Ferreira P."/>
            <person name="Findley K."/>
            <person name="Foster B."/>
            <person name="Gaskell J."/>
            <person name="Glotzer D."/>
            <person name="Gorecki P."/>
            <person name="Heitman J."/>
            <person name="Hesse C."/>
            <person name="Hori C."/>
            <person name="Igarashi K."/>
            <person name="Jurgens J.A."/>
            <person name="Kallen N."/>
            <person name="Kersten P."/>
            <person name="Kohler A."/>
            <person name="Kuees U."/>
            <person name="Kumar T.K.A."/>
            <person name="Kuo A."/>
            <person name="LaButti K."/>
            <person name="Larrondo L.F."/>
            <person name="Lindquist E."/>
            <person name="Ling A."/>
            <person name="Lombard V."/>
            <person name="Lucas S."/>
            <person name="Lundell T."/>
            <person name="Martin R."/>
            <person name="McLaughlin D.J."/>
            <person name="Morgenstern I."/>
            <person name="Morin E."/>
            <person name="Murat C."/>
            <person name="Nagy L.G."/>
            <person name="Nolan M."/>
            <person name="Ohm R.A."/>
            <person name="Patyshakuliyeva A."/>
            <person name="Rokas A."/>
            <person name="Ruiz-Duenas F.J."/>
            <person name="Sabat G."/>
            <person name="Salamov A."/>
            <person name="Samejima M."/>
            <person name="Schmutz J."/>
            <person name="Slot J.C."/>
            <person name="St John F."/>
            <person name="Stenlid J."/>
            <person name="Sun H."/>
            <person name="Sun S."/>
            <person name="Syed K."/>
            <person name="Tsang A."/>
            <person name="Wiebenga A."/>
            <person name="Young D."/>
            <person name="Pisabarro A."/>
            <person name="Eastwood D.C."/>
            <person name="Martin F."/>
            <person name="Cullen D."/>
            <person name="Grigoriev I.V."/>
            <person name="Hibbett D.S."/>
        </authorList>
    </citation>
    <scope>NUCLEOTIDE SEQUENCE [LARGE SCALE GENOMIC DNA]</scope>
    <source>
        <strain evidence="8 9">ATCC 11539</strain>
    </source>
</reference>
<evidence type="ECO:0000256" key="4">
    <source>
        <dbReference type="ARBA" id="ARBA00022840"/>
    </source>
</evidence>
<dbReference type="GeneID" id="19304309"/>
<dbReference type="SMART" id="SM00382">
    <property type="entry name" value="AAA"/>
    <property type="match status" value="1"/>
</dbReference>
<dbReference type="KEGG" id="gtr:GLOTRDRAFT_139670"/>
<dbReference type="InterPro" id="IPR003439">
    <property type="entry name" value="ABC_transporter-like_ATP-bd"/>
</dbReference>
<keyword evidence="4" id="KW-0067">ATP-binding</keyword>
<dbReference type="GO" id="GO:0140359">
    <property type="term" value="F:ABC-type transporter activity"/>
    <property type="evidence" value="ECO:0007669"/>
    <property type="project" value="InterPro"/>
</dbReference>
<evidence type="ECO:0000256" key="2">
    <source>
        <dbReference type="ARBA" id="ARBA00022737"/>
    </source>
</evidence>
<dbReference type="SUPFAM" id="SSF52540">
    <property type="entry name" value="P-loop containing nucleoside triphosphate hydrolases"/>
    <property type="match status" value="1"/>
</dbReference>
<dbReference type="PANTHER" id="PTHR19229:SF36">
    <property type="entry name" value="ATP-BINDING CASSETTE SUB-FAMILY A MEMBER 2"/>
    <property type="match status" value="1"/>
</dbReference>
<evidence type="ECO:0000256" key="3">
    <source>
        <dbReference type="ARBA" id="ARBA00022741"/>
    </source>
</evidence>
<protein>
    <submittedName>
        <fullName evidence="8">p-loop containing nucleoside triphosphate hydrolase protein</fullName>
    </submittedName>
</protein>
<dbReference type="RefSeq" id="XP_007867752.1">
    <property type="nucleotide sequence ID" value="XM_007869561.1"/>
</dbReference>
<sequence>MFVLYLAAYLLTLTYAKTSQANQIITTIHFTLSILSPVASVMRACFISINLFSLLCDGTRPITTADMGNIMRYGGPILYLFIYGFILLGILVWVDSGSTIRRLIPALRTRKRKIGMVPQTNRSQGSLAQSSKSVPSDVLAEAQAVESSNDALRVLHVVKSFGQTKVPVVDDVSFGVSNDTVLALLGPNGAGKTTTFNMIHSYKVLSCGDVTPDSGDIMITGTSVIQHPRTARLSLGVCPQFTAIDPQLTVQEHLVIYGRLKGLYRGQELRRNVDMLMQATALDIYRDRLASKLSGGNQTKLALAIALMGNPSVVLIDEFSTGIDAKMKREMWGTLRNVAAGKAVVITTPVGTTTDLVSRFASYEVHFSTRSREEVLKAKELMTRIVPGSKLKEDVATRFEVPIRTSMDGSAQTDAGDEEYLTLARPFHLLSSQGDFSEYTVERVSLESVFLRVIGEHEVREEEGDGGRGPWWRAILKV</sequence>
<feature type="signal peptide" evidence="6">
    <location>
        <begin position="1"/>
        <end position="16"/>
    </location>
</feature>
<name>S7RGR2_GLOTA</name>
<feature type="chain" id="PRO_5004556372" evidence="6">
    <location>
        <begin position="17"/>
        <end position="478"/>
    </location>
</feature>
<keyword evidence="2" id="KW-0677">Repeat</keyword>
<keyword evidence="9" id="KW-1185">Reference proteome</keyword>
<evidence type="ECO:0000259" key="7">
    <source>
        <dbReference type="PROSITE" id="PS50893"/>
    </source>
</evidence>
<evidence type="ECO:0000313" key="8">
    <source>
        <dbReference type="EMBL" id="EPQ53405.1"/>
    </source>
</evidence>
<dbReference type="Pfam" id="PF00005">
    <property type="entry name" value="ABC_tran"/>
    <property type="match status" value="1"/>
</dbReference>
<evidence type="ECO:0000313" key="9">
    <source>
        <dbReference type="Proteomes" id="UP000030669"/>
    </source>
</evidence>
<dbReference type="CDD" id="cd03263">
    <property type="entry name" value="ABC_subfamily_A"/>
    <property type="match status" value="1"/>
</dbReference>